<protein>
    <recommendedName>
        <fullName evidence="3">Protein VAC14 homolog</fullName>
    </recommendedName>
</protein>
<evidence type="ECO:0000256" key="1">
    <source>
        <dbReference type="ARBA" id="ARBA00004308"/>
    </source>
</evidence>
<keyword evidence="4" id="KW-0677">Repeat</keyword>
<sequence>MSDQQYSPLTATIIRSLTDKLYEKRKVAALDIEKFVRELLQANHLSQLEKVLSLLKDLTCTPSGNTRKGGLIGLAAAAIALGKNSSEYTSQLIEPVLTCFNDPDSRVRYYACESLYNIVKICRSSSINHFDELFDTLWRLSADTDPNVRSGAELLDRLLKDIVIATNSFDIAQLMVLIRERIYTQNSANRKFIISWLSAMLSTPNISILPYLPEVLDGLFQMLDDAQPGVRDVTEAVLGQFVERIQDTSEDNNEKLATMINVLIIHACGDGNEVRRMIALVWLEEFILLHSIRLLPHLPAYLTAVLPFLDDPKLRAKEVNARLMELFTEDAAIEVDGVIKVLLNHIRNDCRETRLAVLNWISHMHHKAPAKIFAYMDRIFPILLSMLSDTCDDVLLLDLQLLSDICEEKIGKEVDLEDLRLDEKIKSQLSGISPYLIKFAVSLLVMFKNDSSLRNERGVLIIRQLCLLLDSAHIYRCLAVLLLKENDIEFVSRMVAMLNGILLTATELFEMRDQLKVLEVEEYLSLFECLYRCWAYQPIALLGLCVLSQSYVHASELAIHLSRLDITVDVLLEIDRLVQLIESPILSYVRLDLLNEEYQRPLASVLSALLMLLPQTEAFNVLLKRLQSIPSLVIFHMKQNPKSRLKINFKPLYEHFLQVIEQQHQNVRKKHRLLLKSSIK</sequence>
<evidence type="ECO:0000313" key="12">
    <source>
        <dbReference type="WBParaSite" id="DME_0000611601-mRNA-1"/>
    </source>
</evidence>
<comment type="function">
    <text evidence="6">Scaffold protein component of the PI(3,5)P2 regulatory complex which regulates both the synthesis and turnover of phosphatidylinositol 3,5-bisphosphate (PtdIns(3,5)P2). Pentamerizes into a star-shaped structure and nucleates the assembly of the complex. The pentamer binds a single copy each of PIKFYVE and FIG4 and coordinates both PIKfyve kinase activity and FIG4 phosphatase activity, being required to maintain normal levels of phosphatidylinositol 3-phosphate (PtdIns(3)P) and phosphatidylinositol 5-phosphate (PtdIns(5)P). Plays a role in the biogenesis of endosome carrier vesicles (ECV) / multivesicular bodies (MVB) transport intermediates from early endosomes.</text>
</comment>
<dbReference type="Pfam" id="PF11916">
    <property type="entry name" value="Vac14_Fig4_bd"/>
    <property type="match status" value="1"/>
</dbReference>
<reference evidence="9 11" key="2">
    <citation type="submission" date="2018-11" db="EMBL/GenBank/DDBJ databases">
        <authorList>
            <consortium name="Pathogen Informatics"/>
        </authorList>
    </citation>
    <scope>NUCLEOTIDE SEQUENCE [LARGE SCALE GENOMIC DNA]</scope>
</reference>
<reference evidence="12" key="1">
    <citation type="submission" date="2017-02" db="UniProtKB">
        <authorList>
            <consortium name="WormBaseParasite"/>
        </authorList>
    </citation>
    <scope>IDENTIFICATION</scope>
</reference>
<dbReference type="InterPro" id="IPR011989">
    <property type="entry name" value="ARM-like"/>
</dbReference>
<dbReference type="SUPFAM" id="SSF48371">
    <property type="entry name" value="ARM repeat"/>
    <property type="match status" value="1"/>
</dbReference>
<comment type="subunit">
    <text evidence="7">Forms pentamers. Component of the PI(3,5)P2 regulatory complex/PAS complex, at least composed of PIKFYVE, FIG4 and VAC14. VAC14 nucleates the assembly of the complex and serves as a scaffold by pentamerizing into a star-shaped structure, which can bind a single copy each of PIKFYVE and FIG4 and coordinates their activities. Interacts with NOS1.</text>
</comment>
<dbReference type="Proteomes" id="UP000038040">
    <property type="component" value="Unplaced"/>
</dbReference>
<proteinExistence type="inferred from homology"/>
<keyword evidence="5" id="KW-0472">Membrane</keyword>
<dbReference type="Gene3D" id="1.25.10.10">
    <property type="entry name" value="Leucine-rich Repeat Variant"/>
    <property type="match status" value="3"/>
</dbReference>
<evidence type="ECO:0000313" key="9">
    <source>
        <dbReference type="EMBL" id="VDN51082.1"/>
    </source>
</evidence>
<dbReference type="InterPro" id="IPR026825">
    <property type="entry name" value="Vac14"/>
</dbReference>
<evidence type="ECO:0000313" key="11">
    <source>
        <dbReference type="Proteomes" id="UP000274756"/>
    </source>
</evidence>
<evidence type="ECO:0000256" key="4">
    <source>
        <dbReference type="ARBA" id="ARBA00022737"/>
    </source>
</evidence>
<dbReference type="GO" id="GO:0070772">
    <property type="term" value="C:PAS complex"/>
    <property type="evidence" value="ECO:0007669"/>
    <property type="project" value="InterPro"/>
</dbReference>
<dbReference type="PANTHER" id="PTHR16023">
    <property type="entry name" value="TAX1 BINDING PROTEIN-RELATED"/>
    <property type="match status" value="1"/>
</dbReference>
<dbReference type="GO" id="GO:0006661">
    <property type="term" value="P:phosphatidylinositol biosynthetic process"/>
    <property type="evidence" value="ECO:0007669"/>
    <property type="project" value="InterPro"/>
</dbReference>
<dbReference type="Pfam" id="PF12755">
    <property type="entry name" value="Vac14_Fab1_bd"/>
    <property type="match status" value="1"/>
</dbReference>
<evidence type="ECO:0000256" key="7">
    <source>
        <dbReference type="ARBA" id="ARBA00047092"/>
    </source>
</evidence>
<evidence type="ECO:0000256" key="3">
    <source>
        <dbReference type="ARBA" id="ARBA00013840"/>
    </source>
</evidence>
<accession>A0A0N4UFB5</accession>
<dbReference type="EMBL" id="UYYG01000012">
    <property type="protein sequence ID" value="VDN51082.1"/>
    <property type="molecule type" value="Genomic_DNA"/>
</dbReference>
<dbReference type="WBParaSite" id="DME_0000611601-mRNA-1">
    <property type="protein sequence ID" value="DME_0000611601-mRNA-1"/>
    <property type="gene ID" value="DME_0000611601"/>
</dbReference>
<comment type="similarity">
    <text evidence="2">Belongs to the VAC14 family.</text>
</comment>
<evidence type="ECO:0000256" key="2">
    <source>
        <dbReference type="ARBA" id="ARBA00010225"/>
    </source>
</evidence>
<evidence type="ECO:0000313" key="10">
    <source>
        <dbReference type="Proteomes" id="UP000038040"/>
    </source>
</evidence>
<dbReference type="STRING" id="318479.A0A0N4UFB5"/>
<evidence type="ECO:0000256" key="6">
    <source>
        <dbReference type="ARBA" id="ARBA00045654"/>
    </source>
</evidence>
<dbReference type="OrthoDB" id="5574975at2759"/>
<feature type="domain" description="Vacuolar protein 14 C-terminal Fig4-binding" evidence="8">
    <location>
        <begin position="453"/>
        <end position="629"/>
    </location>
</feature>
<dbReference type="GO" id="GO:0010008">
    <property type="term" value="C:endosome membrane"/>
    <property type="evidence" value="ECO:0007669"/>
    <property type="project" value="TreeGrafter"/>
</dbReference>
<gene>
    <name evidence="9" type="ORF">DME_LOCUS1055</name>
</gene>
<evidence type="ECO:0000259" key="8">
    <source>
        <dbReference type="Pfam" id="PF11916"/>
    </source>
</evidence>
<dbReference type="AlphaFoldDB" id="A0A0N4UFB5"/>
<keyword evidence="11" id="KW-1185">Reference proteome</keyword>
<dbReference type="InterPro" id="IPR021841">
    <property type="entry name" value="VAC14_Fig4p-bd"/>
</dbReference>
<dbReference type="PANTHER" id="PTHR16023:SF0">
    <property type="entry name" value="PROTEIN VAC14 HOMOLOG"/>
    <property type="match status" value="1"/>
</dbReference>
<evidence type="ECO:0000256" key="5">
    <source>
        <dbReference type="ARBA" id="ARBA00023136"/>
    </source>
</evidence>
<name>A0A0N4UFB5_DRAME</name>
<dbReference type="InterPro" id="IPR016024">
    <property type="entry name" value="ARM-type_fold"/>
</dbReference>
<dbReference type="Proteomes" id="UP000274756">
    <property type="component" value="Unassembled WGS sequence"/>
</dbReference>
<comment type="subcellular location">
    <subcellularLocation>
        <location evidence="1">Endomembrane system</location>
    </subcellularLocation>
</comment>
<organism evidence="10 12">
    <name type="scientific">Dracunculus medinensis</name>
    <name type="common">Guinea worm</name>
    <dbReference type="NCBI Taxonomy" id="318479"/>
    <lineage>
        <taxon>Eukaryota</taxon>
        <taxon>Metazoa</taxon>
        <taxon>Ecdysozoa</taxon>
        <taxon>Nematoda</taxon>
        <taxon>Chromadorea</taxon>
        <taxon>Rhabditida</taxon>
        <taxon>Spirurina</taxon>
        <taxon>Dracunculoidea</taxon>
        <taxon>Dracunculidae</taxon>
        <taxon>Dracunculus</taxon>
    </lineage>
</organism>